<evidence type="ECO:0000313" key="2">
    <source>
        <dbReference type="Ensembl" id="ENSMSIP00000001994.1"/>
    </source>
</evidence>
<accession>A0A8C6G939</accession>
<dbReference type="InterPro" id="IPR001909">
    <property type="entry name" value="KRAB"/>
</dbReference>
<feature type="domain" description="KRAB" evidence="1">
    <location>
        <begin position="8"/>
        <end position="79"/>
    </location>
</feature>
<reference evidence="2" key="1">
    <citation type="submission" date="2025-08" db="UniProtKB">
        <authorList>
            <consortium name="Ensembl"/>
        </authorList>
    </citation>
    <scope>IDENTIFICATION</scope>
</reference>
<dbReference type="AlphaFoldDB" id="A0A8C6G939"/>
<dbReference type="PROSITE" id="PS50805">
    <property type="entry name" value="KRAB"/>
    <property type="match status" value="1"/>
</dbReference>
<organism evidence="2 3">
    <name type="scientific">Mus spicilegus</name>
    <name type="common">Mound-building mouse</name>
    <dbReference type="NCBI Taxonomy" id="10103"/>
    <lineage>
        <taxon>Eukaryota</taxon>
        <taxon>Metazoa</taxon>
        <taxon>Chordata</taxon>
        <taxon>Craniata</taxon>
        <taxon>Vertebrata</taxon>
        <taxon>Euteleostomi</taxon>
        <taxon>Mammalia</taxon>
        <taxon>Eutheria</taxon>
        <taxon>Euarchontoglires</taxon>
        <taxon>Glires</taxon>
        <taxon>Rodentia</taxon>
        <taxon>Myomorpha</taxon>
        <taxon>Muroidea</taxon>
        <taxon>Muridae</taxon>
        <taxon>Murinae</taxon>
        <taxon>Mus</taxon>
        <taxon>Mus</taxon>
    </lineage>
</organism>
<dbReference type="InterPro" id="IPR036051">
    <property type="entry name" value="KRAB_dom_sf"/>
</dbReference>
<dbReference type="SUPFAM" id="SSF109640">
    <property type="entry name" value="KRAB domain (Kruppel-associated box)"/>
    <property type="match status" value="1"/>
</dbReference>
<dbReference type="GO" id="GO:0006355">
    <property type="term" value="P:regulation of DNA-templated transcription"/>
    <property type="evidence" value="ECO:0007669"/>
    <property type="project" value="InterPro"/>
</dbReference>
<dbReference type="GeneTree" id="ENSGT00940000162609"/>
<dbReference type="PANTHER" id="PTHR23232">
    <property type="entry name" value="KRAB DOMAIN C2H2 ZINC FINGER"/>
    <property type="match status" value="1"/>
</dbReference>
<dbReference type="InterPro" id="IPR050169">
    <property type="entry name" value="Krueppel_C2H2_ZnF"/>
</dbReference>
<keyword evidence="3" id="KW-1185">Reference proteome</keyword>
<dbReference type="PANTHER" id="PTHR23232:SF163">
    <property type="entry name" value="ZINC FINGER PROTEIN 589"/>
    <property type="match status" value="1"/>
</dbReference>
<dbReference type="SMART" id="SM00349">
    <property type="entry name" value="KRAB"/>
    <property type="match status" value="1"/>
</dbReference>
<sequence length="110" mass="12453">MAVTQGQLSFSDVAIEFSQEEWECLDHAQRALHRDVMLENYSNLVSLGVTLPNLNAMSKLEQYKGPWTVESEAIRTRKSNGKEYIRAMSAGKNSLFVGFHLQLMFTIKVA</sequence>
<reference evidence="2" key="2">
    <citation type="submission" date="2025-09" db="UniProtKB">
        <authorList>
            <consortium name="Ensembl"/>
        </authorList>
    </citation>
    <scope>IDENTIFICATION</scope>
</reference>
<name>A0A8C6G939_MUSSI</name>
<dbReference type="Proteomes" id="UP000694415">
    <property type="component" value="Unplaced"/>
</dbReference>
<dbReference type="CDD" id="cd07765">
    <property type="entry name" value="KRAB_A-box"/>
    <property type="match status" value="1"/>
</dbReference>
<proteinExistence type="predicted"/>
<dbReference type="Pfam" id="PF01352">
    <property type="entry name" value="KRAB"/>
    <property type="match status" value="1"/>
</dbReference>
<evidence type="ECO:0000259" key="1">
    <source>
        <dbReference type="PROSITE" id="PS50805"/>
    </source>
</evidence>
<protein>
    <submittedName>
        <fullName evidence="2">Zinc finger protein 160</fullName>
    </submittedName>
</protein>
<dbReference type="Ensembl" id="ENSMSIT00000002555.1">
    <property type="protein sequence ID" value="ENSMSIP00000001994.1"/>
    <property type="gene ID" value="ENSMSIG00000001841.1"/>
</dbReference>
<evidence type="ECO:0000313" key="3">
    <source>
        <dbReference type="Proteomes" id="UP000694415"/>
    </source>
</evidence>
<dbReference type="Gene3D" id="6.10.140.140">
    <property type="match status" value="1"/>
</dbReference>